<reference evidence="2" key="1">
    <citation type="submission" date="2023-10" db="EMBL/GenBank/DDBJ databases">
        <authorList>
            <person name="Chen Y."/>
            <person name="Shah S."/>
            <person name="Dougan E. K."/>
            <person name="Thang M."/>
            <person name="Chan C."/>
        </authorList>
    </citation>
    <scope>NUCLEOTIDE SEQUENCE [LARGE SCALE GENOMIC DNA]</scope>
</reference>
<dbReference type="EMBL" id="CAUYUJ010016851">
    <property type="protein sequence ID" value="CAK0869474.1"/>
    <property type="molecule type" value="Genomic_DNA"/>
</dbReference>
<proteinExistence type="predicted"/>
<organism evidence="2 3">
    <name type="scientific">Prorocentrum cordatum</name>
    <dbReference type="NCBI Taxonomy" id="2364126"/>
    <lineage>
        <taxon>Eukaryota</taxon>
        <taxon>Sar</taxon>
        <taxon>Alveolata</taxon>
        <taxon>Dinophyceae</taxon>
        <taxon>Prorocentrales</taxon>
        <taxon>Prorocentraceae</taxon>
        <taxon>Prorocentrum</taxon>
    </lineage>
</organism>
<keyword evidence="3" id="KW-1185">Reference proteome</keyword>
<name>A0ABN9VC23_9DINO</name>
<feature type="region of interest" description="Disordered" evidence="1">
    <location>
        <begin position="34"/>
        <end position="54"/>
    </location>
</feature>
<gene>
    <name evidence="2" type="ORF">PCOR1329_LOCUS55815</name>
</gene>
<evidence type="ECO:0000313" key="3">
    <source>
        <dbReference type="Proteomes" id="UP001189429"/>
    </source>
</evidence>
<sequence>PPPPHPPRVVGWWGRARTWPPACAARRPPCFRGRWPAGPVPSRERAPRRPSSSGEAVMKLFCNTPLCFELQASSRFQDPKLRDLMAFLRKPGKQVPPAIRATWNAMQLKPDDRRLRE</sequence>
<protein>
    <submittedName>
        <fullName evidence="2">Uncharacterized protein</fullName>
    </submittedName>
</protein>
<dbReference type="Proteomes" id="UP001189429">
    <property type="component" value="Unassembled WGS sequence"/>
</dbReference>
<feature type="non-terminal residue" evidence="2">
    <location>
        <position position="117"/>
    </location>
</feature>
<comment type="caution">
    <text evidence="2">The sequence shown here is derived from an EMBL/GenBank/DDBJ whole genome shotgun (WGS) entry which is preliminary data.</text>
</comment>
<feature type="non-terminal residue" evidence="2">
    <location>
        <position position="1"/>
    </location>
</feature>
<evidence type="ECO:0000313" key="2">
    <source>
        <dbReference type="EMBL" id="CAK0869474.1"/>
    </source>
</evidence>
<accession>A0ABN9VC23</accession>
<evidence type="ECO:0000256" key="1">
    <source>
        <dbReference type="SAM" id="MobiDB-lite"/>
    </source>
</evidence>